<evidence type="ECO:0000256" key="1">
    <source>
        <dbReference type="SAM" id="MobiDB-lite"/>
    </source>
</evidence>
<dbReference type="WBParaSite" id="nRc.2.0.1.t37253-RA">
    <property type="protein sequence ID" value="nRc.2.0.1.t37253-RA"/>
    <property type="gene ID" value="nRc.2.0.1.g37253"/>
</dbReference>
<accession>A0A915KEM3</accession>
<name>A0A915KEM3_ROMCU</name>
<evidence type="ECO:0000313" key="3">
    <source>
        <dbReference type="WBParaSite" id="nRc.2.0.1.t37253-RA"/>
    </source>
</evidence>
<keyword evidence="2" id="KW-1185">Reference proteome</keyword>
<protein>
    <submittedName>
        <fullName evidence="3">Uncharacterized protein</fullName>
    </submittedName>
</protein>
<feature type="compositionally biased region" description="Polar residues" evidence="1">
    <location>
        <begin position="1"/>
        <end position="17"/>
    </location>
</feature>
<evidence type="ECO:0000313" key="2">
    <source>
        <dbReference type="Proteomes" id="UP000887565"/>
    </source>
</evidence>
<organism evidence="2 3">
    <name type="scientific">Romanomermis culicivorax</name>
    <name type="common">Nematode worm</name>
    <dbReference type="NCBI Taxonomy" id="13658"/>
    <lineage>
        <taxon>Eukaryota</taxon>
        <taxon>Metazoa</taxon>
        <taxon>Ecdysozoa</taxon>
        <taxon>Nematoda</taxon>
        <taxon>Enoplea</taxon>
        <taxon>Dorylaimia</taxon>
        <taxon>Mermithida</taxon>
        <taxon>Mermithoidea</taxon>
        <taxon>Mermithidae</taxon>
        <taxon>Romanomermis</taxon>
    </lineage>
</organism>
<dbReference type="AlphaFoldDB" id="A0A915KEM3"/>
<dbReference type="Proteomes" id="UP000887565">
    <property type="component" value="Unplaced"/>
</dbReference>
<feature type="region of interest" description="Disordered" evidence="1">
    <location>
        <begin position="408"/>
        <end position="431"/>
    </location>
</feature>
<feature type="compositionally biased region" description="Low complexity" evidence="1">
    <location>
        <begin position="361"/>
        <end position="380"/>
    </location>
</feature>
<proteinExistence type="predicted"/>
<reference evidence="3" key="1">
    <citation type="submission" date="2022-11" db="UniProtKB">
        <authorList>
            <consortium name="WormBaseParasite"/>
        </authorList>
    </citation>
    <scope>IDENTIFICATION</scope>
</reference>
<feature type="region of interest" description="Disordered" evidence="1">
    <location>
        <begin position="358"/>
        <end position="386"/>
    </location>
</feature>
<feature type="region of interest" description="Disordered" evidence="1">
    <location>
        <begin position="1"/>
        <end position="39"/>
    </location>
</feature>
<sequence>MSFPPSKSNQQNGNAYQSRGRYGSRGGGPPRVYNGGPRRPRDLDGELLTCIMGEFQVFCCETRPFADILQRVQDRRELFEYLYKKPENLRLFIESYKEFFYFDPPNSDTVRWSKERPISRRDPKEPLRQEKRRHDKEFEIKVFKYDVVLEEEILSFVTSLFVIVNERWLSTEVVEKAVKQAFSNDVDLLDYFGSSIRNFLVRRGHLFMEQTEALFFWGISQYKAVFKISCWIRNNPQGRYREGVKRLHELWLADREITTKMRKDLLIDGRADFVHFIRRMTFVFKLEDNDAYVSCENPLPDLTFDPRDIRSPIMVETLLAFKELYLSKHPQSCQNNAQSSIACVFDPDGNVQELGRQIDVQSSIDDGTSTSSRSRRGQSILNENPFQKRQLEAAQSSLASLSLTNAAIGNRNSSSRPVREPNLFLRTPGQN</sequence>